<keyword evidence="3" id="KW-0964">Secreted</keyword>
<name>A0ABD3Y1F3_SINWO</name>
<evidence type="ECO:0000256" key="1">
    <source>
        <dbReference type="ARBA" id="ARBA00004613"/>
    </source>
</evidence>
<evidence type="ECO:0000256" key="3">
    <source>
        <dbReference type="ARBA" id="ARBA00022525"/>
    </source>
</evidence>
<gene>
    <name evidence="7" type="ORF">ACJMK2_004521</name>
</gene>
<comment type="similarity">
    <text evidence="2">Belongs to the GILT family.</text>
</comment>
<dbReference type="InterPro" id="IPR004911">
    <property type="entry name" value="Interferon-induced_GILT"/>
</dbReference>
<evidence type="ECO:0000313" key="8">
    <source>
        <dbReference type="Proteomes" id="UP001634394"/>
    </source>
</evidence>
<keyword evidence="8" id="KW-1185">Reference proteome</keyword>
<comment type="caution">
    <text evidence="7">The sequence shown here is derived from an EMBL/GenBank/DDBJ whole genome shotgun (WGS) entry which is preliminary data.</text>
</comment>
<evidence type="ECO:0000313" key="7">
    <source>
        <dbReference type="EMBL" id="KAL3892304.1"/>
    </source>
</evidence>
<feature type="signal peptide" evidence="6">
    <location>
        <begin position="1"/>
        <end position="20"/>
    </location>
</feature>
<dbReference type="GO" id="GO:0005576">
    <property type="term" value="C:extracellular region"/>
    <property type="evidence" value="ECO:0007669"/>
    <property type="project" value="UniProtKB-SubCell"/>
</dbReference>
<evidence type="ECO:0000256" key="5">
    <source>
        <dbReference type="ARBA" id="ARBA00023180"/>
    </source>
</evidence>
<dbReference type="AlphaFoldDB" id="A0ABD3Y1F3"/>
<dbReference type="PANTHER" id="PTHR13234:SF8">
    <property type="entry name" value="GAMMA-INTERFERON-INDUCIBLE LYSOSOMAL THIOL REDUCTASE"/>
    <property type="match status" value="1"/>
</dbReference>
<dbReference type="EMBL" id="JBJQND010000001">
    <property type="protein sequence ID" value="KAL3892304.1"/>
    <property type="molecule type" value="Genomic_DNA"/>
</dbReference>
<organism evidence="7 8">
    <name type="scientific">Sinanodonta woodiana</name>
    <name type="common">Chinese pond mussel</name>
    <name type="synonym">Anodonta woodiana</name>
    <dbReference type="NCBI Taxonomy" id="1069815"/>
    <lineage>
        <taxon>Eukaryota</taxon>
        <taxon>Metazoa</taxon>
        <taxon>Spiralia</taxon>
        <taxon>Lophotrochozoa</taxon>
        <taxon>Mollusca</taxon>
        <taxon>Bivalvia</taxon>
        <taxon>Autobranchia</taxon>
        <taxon>Heteroconchia</taxon>
        <taxon>Palaeoheterodonta</taxon>
        <taxon>Unionida</taxon>
        <taxon>Unionoidea</taxon>
        <taxon>Unionidae</taxon>
        <taxon>Unioninae</taxon>
        <taxon>Sinanodonta</taxon>
    </lineage>
</organism>
<evidence type="ECO:0000256" key="4">
    <source>
        <dbReference type="ARBA" id="ARBA00022729"/>
    </source>
</evidence>
<evidence type="ECO:0000256" key="2">
    <source>
        <dbReference type="ARBA" id="ARBA00005679"/>
    </source>
</evidence>
<feature type="chain" id="PRO_5044790019" evidence="6">
    <location>
        <begin position="21"/>
        <end position="233"/>
    </location>
</feature>
<reference evidence="7 8" key="1">
    <citation type="submission" date="2024-11" db="EMBL/GenBank/DDBJ databases">
        <title>Chromosome-level genome assembly of the freshwater bivalve Anodonta woodiana.</title>
        <authorList>
            <person name="Chen X."/>
        </authorList>
    </citation>
    <scope>NUCLEOTIDE SEQUENCE [LARGE SCALE GENOMIC DNA]</scope>
    <source>
        <strain evidence="7">MN2024</strain>
        <tissue evidence="7">Gills</tissue>
    </source>
</reference>
<keyword evidence="5" id="KW-0325">Glycoprotein</keyword>
<accession>A0ABD3Y1F3</accession>
<evidence type="ECO:0000256" key="6">
    <source>
        <dbReference type="SAM" id="SignalP"/>
    </source>
</evidence>
<comment type="subcellular location">
    <subcellularLocation>
        <location evidence="1">Secreted</location>
    </subcellularLocation>
</comment>
<dbReference type="PANTHER" id="PTHR13234">
    <property type="entry name" value="GAMMA-INTERFERON INDUCIBLE LYSOSOMAL THIOL REDUCTASE GILT"/>
    <property type="match status" value="1"/>
</dbReference>
<sequence length="233" mass="25985">MNSWVFCCIVFVASTSCCYGFCQFPPELWCSTPEIVKECRVETHCQWWNCLSQVVAKPVDVVKEIGEIMNLQLVPYGNTEEMPNGDSWKFTCELGDQQCSANIIQACAINFISNISEQFPFIECMMITTGLPEDIAKSCATSLGGINWVEIVGCSREGKGRELEHQMALRTKALETREGSSLPFVTINGKLLGDVTEQSSTDFVNLICRNYQGPFPYGCRKQQSNPTHSCLST</sequence>
<dbReference type="Proteomes" id="UP001634394">
    <property type="component" value="Unassembled WGS sequence"/>
</dbReference>
<keyword evidence="4 6" id="KW-0732">Signal</keyword>
<dbReference type="Pfam" id="PF03227">
    <property type="entry name" value="GILT"/>
    <property type="match status" value="1"/>
</dbReference>
<protein>
    <submittedName>
        <fullName evidence="7">Uncharacterized protein</fullName>
    </submittedName>
</protein>
<proteinExistence type="inferred from homology"/>